<organism evidence="1">
    <name type="scientific">uncultured Nitrospirae bacterium MY3-5B</name>
    <dbReference type="NCBI Taxonomy" id="798578"/>
    <lineage>
        <taxon>Bacteria</taxon>
        <taxon>Pseudomonadati</taxon>
        <taxon>Nitrospirota</taxon>
        <taxon>environmental samples</taxon>
    </lineage>
</organism>
<proteinExistence type="predicted"/>
<gene>
    <name evidence="1" type="ORF">LW3_0100</name>
</gene>
<name>D9MP24_9BACT</name>
<dbReference type="AlphaFoldDB" id="D9MP24"/>
<protein>
    <submittedName>
        <fullName evidence="1">Uncharacterized protein</fullName>
    </submittedName>
</protein>
<reference evidence="1" key="1">
    <citation type="journal article" date="2011" name="Appl. Environ. Microbiol.">
        <title>Metagenomic analysis reveals unexpected subgenomic diversity of magnetotactic bacteria within the phylum Nitrospirae.</title>
        <authorList>
            <person name="Lin W."/>
            <person name="Jogler C."/>
            <person name="Schuler D."/>
            <person name="Pan Y."/>
        </authorList>
    </citation>
    <scope>NUCLEOTIDE SEQUENCE</scope>
</reference>
<sequence>MASAFNDLIDSTMDFVKSQFGQFGQIGQPGVNYFWDYLNLLQNKGFTMSNDFMEYTTRVLNAMINYQKAAASTSGMETQLAEITQLMLDFIKDTKGKGDWNDFLVQLGEKQLQFADEYTQYVKRVIEAVHTIYSYQIW</sequence>
<dbReference type="EMBL" id="HM454281">
    <property type="protein sequence ID" value="ADI87713.1"/>
    <property type="molecule type" value="Genomic_DNA"/>
</dbReference>
<evidence type="ECO:0000313" key="1">
    <source>
        <dbReference type="EMBL" id="ADI87713.1"/>
    </source>
</evidence>
<accession>D9MP24</accession>